<dbReference type="EMBL" id="NHSF01000016">
    <property type="protein sequence ID" value="MBK5929481.1"/>
    <property type="molecule type" value="Genomic_DNA"/>
</dbReference>
<feature type="domain" description="HDOD" evidence="1">
    <location>
        <begin position="204"/>
        <end position="390"/>
    </location>
</feature>
<dbReference type="InterPro" id="IPR052340">
    <property type="entry name" value="RNase_Y/CdgJ"/>
</dbReference>
<reference evidence="2" key="2">
    <citation type="journal article" date="2020" name="Microorganisms">
        <title>Osmotic Adaptation and Compatible Solute Biosynthesis of Phototrophic Bacteria as Revealed from Genome Analyses.</title>
        <authorList>
            <person name="Imhoff J.F."/>
            <person name="Rahn T."/>
            <person name="Kunzel S."/>
            <person name="Keller A."/>
            <person name="Neulinger S.C."/>
        </authorList>
    </citation>
    <scope>NUCLEOTIDE SEQUENCE</scope>
    <source>
        <strain evidence="2">DSM 4395</strain>
    </source>
</reference>
<dbReference type="Pfam" id="PF08668">
    <property type="entry name" value="HDOD"/>
    <property type="match status" value="1"/>
</dbReference>
<dbReference type="InterPro" id="IPR035919">
    <property type="entry name" value="EAL_sf"/>
</dbReference>
<dbReference type="PANTHER" id="PTHR33525">
    <property type="match status" value="1"/>
</dbReference>
<dbReference type="AlphaFoldDB" id="A0AAJ0UDP8"/>
<dbReference type="PROSITE" id="PS51833">
    <property type="entry name" value="HDOD"/>
    <property type="match status" value="1"/>
</dbReference>
<sequence>MEQPEHTPYCIALQPICDRRLHHVADKLLYRSHCGADAASFDDPFLATVRSYSTAIYEVGIENLVGERMLLFTATSEWIENTGFFELPAEQVFAELTLDFFASSTALEAIERLRSIGYLIAVPQTVFEQYPETPIELVDLIKIDSRRPNCLELAARFKGQGPRLLATFVEDQATLDRVHGAAFDWFMGFVFLPPMHVKESGRQRRSNRAVELRLLAELTQRELPFEQLEALLAQHPHFCVLLFAQVNSAAFSRGNRRIQSLHEAVVRLGLERIRTMATFLLLSRNDPIEAVQVRMLLNRAAMAARIAQRVRSIEPQTAFTLGLFSRLDAFEGLPMPQLLQGMPFSVPVQDALLKREGEMGKLLEVLDAHESGDLSRLSPAVVARLNEDFVHAVAWTERWLVGEAPPPPSV</sequence>
<evidence type="ECO:0000313" key="3">
    <source>
        <dbReference type="Proteomes" id="UP001296967"/>
    </source>
</evidence>
<reference evidence="2" key="1">
    <citation type="submission" date="2017-05" db="EMBL/GenBank/DDBJ databases">
        <authorList>
            <person name="Imhoff J.F."/>
            <person name="Rahn T."/>
            <person name="Kuenzel S."/>
            <person name="Neulinger S.C."/>
        </authorList>
    </citation>
    <scope>NUCLEOTIDE SEQUENCE</scope>
    <source>
        <strain evidence="2">DSM 4395</strain>
    </source>
</reference>
<keyword evidence="3" id="KW-1185">Reference proteome</keyword>
<gene>
    <name evidence="2" type="ORF">CCR82_02750</name>
</gene>
<dbReference type="PANTHER" id="PTHR33525:SF4">
    <property type="entry name" value="CYCLIC DI-GMP PHOSPHODIESTERASE CDGJ"/>
    <property type="match status" value="1"/>
</dbReference>
<evidence type="ECO:0000259" key="1">
    <source>
        <dbReference type="PROSITE" id="PS51833"/>
    </source>
</evidence>
<dbReference type="Proteomes" id="UP001296967">
    <property type="component" value="Unassembled WGS sequence"/>
</dbReference>
<dbReference type="SUPFAM" id="SSF109604">
    <property type="entry name" value="HD-domain/PDEase-like"/>
    <property type="match status" value="1"/>
</dbReference>
<evidence type="ECO:0000313" key="2">
    <source>
        <dbReference type="EMBL" id="MBK5929481.1"/>
    </source>
</evidence>
<dbReference type="InterPro" id="IPR013976">
    <property type="entry name" value="HDOD"/>
</dbReference>
<organism evidence="2 3">
    <name type="scientific">Halochromatium salexigens</name>
    <name type="common">Chromatium salexigens</name>
    <dbReference type="NCBI Taxonomy" id="49447"/>
    <lineage>
        <taxon>Bacteria</taxon>
        <taxon>Pseudomonadati</taxon>
        <taxon>Pseudomonadota</taxon>
        <taxon>Gammaproteobacteria</taxon>
        <taxon>Chromatiales</taxon>
        <taxon>Chromatiaceae</taxon>
        <taxon>Halochromatium</taxon>
    </lineage>
</organism>
<dbReference type="Gene3D" id="1.10.3210.10">
    <property type="entry name" value="Hypothetical protein af1432"/>
    <property type="match status" value="1"/>
</dbReference>
<proteinExistence type="predicted"/>
<accession>A0AAJ0UDP8</accession>
<dbReference type="SUPFAM" id="SSF141868">
    <property type="entry name" value="EAL domain-like"/>
    <property type="match status" value="1"/>
</dbReference>
<name>A0AAJ0UDP8_HALSE</name>
<comment type="caution">
    <text evidence="2">The sequence shown here is derived from an EMBL/GenBank/DDBJ whole genome shotgun (WGS) entry which is preliminary data.</text>
</comment>
<dbReference type="RefSeq" id="WP_201243836.1">
    <property type="nucleotide sequence ID" value="NZ_NHSF01000016.1"/>
</dbReference>
<protein>
    <recommendedName>
        <fullName evidence="1">HDOD domain-containing protein</fullName>
    </recommendedName>
</protein>